<feature type="binding site" evidence="3">
    <location>
        <position position="213"/>
    </location>
    <ligand>
        <name>a divalent metal cation</name>
        <dbReference type="ChEBI" id="CHEBI:60240"/>
        <label>1</label>
    </ligand>
</feature>
<dbReference type="EMBL" id="AP012029">
    <property type="protein sequence ID" value="BAJ63499.1"/>
    <property type="molecule type" value="Genomic_DNA"/>
</dbReference>
<dbReference type="CDD" id="cd01310">
    <property type="entry name" value="TatD_DNAse"/>
    <property type="match status" value="1"/>
</dbReference>
<reference evidence="4 5" key="1">
    <citation type="submission" date="2010-12" db="EMBL/GenBank/DDBJ databases">
        <title>Whole genome sequence of Anaerolinea thermophila UNI-1.</title>
        <authorList>
            <person name="Narita-Yamada S."/>
            <person name="Kishi E."/>
            <person name="Watanabe Y."/>
            <person name="Takasaki K."/>
            <person name="Ankai A."/>
            <person name="Oguchi A."/>
            <person name="Fukui S."/>
            <person name="Takahashi M."/>
            <person name="Yashiro I."/>
            <person name="Hosoyama A."/>
            <person name="Sekiguchi Y."/>
            <person name="Hanada S."/>
            <person name="Fujita N."/>
        </authorList>
    </citation>
    <scope>NUCLEOTIDE SEQUENCE [LARGE SCALE GENOMIC DNA]</scope>
    <source>
        <strain evidence="5">DSM 14523 / JCM 11388 / NBRC 100420 / UNI-1</strain>
    </source>
</reference>
<dbReference type="PANTHER" id="PTHR46124:SF2">
    <property type="entry name" value="D-AMINOACYL-TRNA DEACYLASE"/>
    <property type="match status" value="1"/>
</dbReference>
<dbReference type="GO" id="GO:0004536">
    <property type="term" value="F:DNA nuclease activity"/>
    <property type="evidence" value="ECO:0007669"/>
    <property type="project" value="InterPro"/>
</dbReference>
<organism evidence="4 5">
    <name type="scientific">Anaerolinea thermophila (strain DSM 14523 / JCM 11388 / NBRC 100420 / UNI-1)</name>
    <dbReference type="NCBI Taxonomy" id="926569"/>
    <lineage>
        <taxon>Bacteria</taxon>
        <taxon>Bacillati</taxon>
        <taxon>Chloroflexota</taxon>
        <taxon>Anaerolineae</taxon>
        <taxon>Anaerolineales</taxon>
        <taxon>Anaerolineaceae</taxon>
        <taxon>Anaerolinea</taxon>
    </lineage>
</organism>
<evidence type="ECO:0000256" key="1">
    <source>
        <dbReference type="ARBA" id="ARBA00022723"/>
    </source>
</evidence>
<feature type="binding site" evidence="3">
    <location>
        <position position="98"/>
    </location>
    <ligand>
        <name>a divalent metal cation</name>
        <dbReference type="ChEBI" id="CHEBI:60240"/>
        <label>1</label>
    </ligand>
</feature>
<dbReference type="HOGENOM" id="CLU_031506_4_0_0"/>
<dbReference type="OrthoDB" id="9810005at2"/>
<dbReference type="AlphaFoldDB" id="E8N4Y5"/>
<dbReference type="STRING" id="926569.ANT_14710"/>
<dbReference type="GO" id="GO:0046872">
    <property type="term" value="F:metal ion binding"/>
    <property type="evidence" value="ECO:0007669"/>
    <property type="project" value="UniProtKB-KW"/>
</dbReference>
<dbReference type="Pfam" id="PF01026">
    <property type="entry name" value="TatD_DNase"/>
    <property type="match status" value="1"/>
</dbReference>
<dbReference type="KEGG" id="atm:ANT_14710"/>
<evidence type="ECO:0000256" key="2">
    <source>
        <dbReference type="ARBA" id="ARBA00022801"/>
    </source>
</evidence>
<dbReference type="EC" id="3.1.21.-" evidence="4"/>
<dbReference type="InterPro" id="IPR001130">
    <property type="entry name" value="TatD-like"/>
</dbReference>
<sequence length="266" mass="30012">MNKAYLADTHCHLNFNTFESDLEEVLERAFETGVQKILVPGIDVETSIRAVEIAQQYSPQVFAAVGIHPNSAGDCWSQTAFSEIVELSKAPWVVAIGEIGLDYYRNYTPANVQREAFEAQLELSEKRGLPVVIHNRKAEDDLLQILQTWVSAKNLSKPSGVWHSFEGPLELAHQVIELGFYLGVSGPITFKNADEKKRVVRAIPVERLLIETDSPYLTPHPHRGKRNEPMFVSLVAEELANQFNLPLTEIWQITTRNATSLFLWES</sequence>
<dbReference type="InterPro" id="IPR015991">
    <property type="entry name" value="TatD/YcfH-like"/>
</dbReference>
<dbReference type="GO" id="GO:0016788">
    <property type="term" value="F:hydrolase activity, acting on ester bonds"/>
    <property type="evidence" value="ECO:0007669"/>
    <property type="project" value="InterPro"/>
</dbReference>
<dbReference type="NCBIfam" id="TIGR00010">
    <property type="entry name" value="YchF/TatD family DNA exonuclease"/>
    <property type="match status" value="1"/>
</dbReference>
<keyword evidence="2 4" id="KW-0378">Hydrolase</keyword>
<feature type="binding site" evidence="3">
    <location>
        <position position="134"/>
    </location>
    <ligand>
        <name>a divalent metal cation</name>
        <dbReference type="ChEBI" id="CHEBI:60240"/>
        <label>2</label>
    </ligand>
</feature>
<feature type="binding site" evidence="3">
    <location>
        <position position="10"/>
    </location>
    <ligand>
        <name>a divalent metal cation</name>
        <dbReference type="ChEBI" id="CHEBI:60240"/>
        <label>1</label>
    </ligand>
</feature>
<dbReference type="FunCoup" id="E8N4Y5">
    <property type="interactions" value="381"/>
</dbReference>
<accession>E8N4Y5</accession>
<dbReference type="PROSITE" id="PS01090">
    <property type="entry name" value="TATD_2"/>
    <property type="match status" value="1"/>
</dbReference>
<evidence type="ECO:0000313" key="4">
    <source>
        <dbReference type="EMBL" id="BAJ63499.1"/>
    </source>
</evidence>
<keyword evidence="1 3" id="KW-0479">Metal-binding</keyword>
<dbReference type="SUPFAM" id="SSF51556">
    <property type="entry name" value="Metallo-dependent hydrolases"/>
    <property type="match status" value="1"/>
</dbReference>
<dbReference type="Gene3D" id="3.20.20.140">
    <property type="entry name" value="Metal-dependent hydrolases"/>
    <property type="match status" value="1"/>
</dbReference>
<evidence type="ECO:0000313" key="5">
    <source>
        <dbReference type="Proteomes" id="UP000008922"/>
    </source>
</evidence>
<name>E8N4Y5_ANATU</name>
<feature type="binding site" evidence="3">
    <location>
        <position position="12"/>
    </location>
    <ligand>
        <name>a divalent metal cation</name>
        <dbReference type="ChEBI" id="CHEBI:60240"/>
        <label>1</label>
    </ligand>
</feature>
<evidence type="ECO:0000256" key="3">
    <source>
        <dbReference type="PIRSR" id="PIRSR005902-1"/>
    </source>
</evidence>
<gene>
    <name evidence="4" type="ordered locus">ANT_14710</name>
</gene>
<dbReference type="InParanoid" id="E8N4Y5"/>
<proteinExistence type="predicted"/>
<feature type="binding site" evidence="3">
    <location>
        <position position="163"/>
    </location>
    <ligand>
        <name>a divalent metal cation</name>
        <dbReference type="ChEBI" id="CHEBI:60240"/>
        <label>2</label>
    </ligand>
</feature>
<dbReference type="eggNOG" id="COG0084">
    <property type="taxonomic scope" value="Bacteria"/>
</dbReference>
<dbReference type="Proteomes" id="UP000008922">
    <property type="component" value="Chromosome"/>
</dbReference>
<dbReference type="InterPro" id="IPR018228">
    <property type="entry name" value="DNase_TatD-rel_CS"/>
</dbReference>
<keyword evidence="5" id="KW-1185">Reference proteome</keyword>
<dbReference type="InterPro" id="IPR032466">
    <property type="entry name" value="Metal_Hydrolase"/>
</dbReference>
<dbReference type="PROSITE" id="PS01091">
    <property type="entry name" value="TATD_3"/>
    <property type="match status" value="1"/>
</dbReference>
<dbReference type="PANTHER" id="PTHR46124">
    <property type="entry name" value="D-AMINOACYL-TRNA DEACYLASE"/>
    <property type="match status" value="1"/>
</dbReference>
<protein>
    <submittedName>
        <fullName evidence="4">DNase</fullName>
        <ecNumber evidence="4">3.1.21.-</ecNumber>
    </submittedName>
</protein>
<dbReference type="PIRSF" id="PIRSF005902">
    <property type="entry name" value="DNase_TatD"/>
    <property type="match status" value="1"/>
</dbReference>
<dbReference type="RefSeq" id="WP_013559881.1">
    <property type="nucleotide sequence ID" value="NC_014960.1"/>
</dbReference>
<dbReference type="FunFam" id="3.20.20.140:FF:000005">
    <property type="entry name" value="TatD family hydrolase"/>
    <property type="match status" value="1"/>
</dbReference>